<dbReference type="EMBL" id="CAJNOM010001004">
    <property type="protein sequence ID" value="CAF1585344.1"/>
    <property type="molecule type" value="Genomic_DNA"/>
</dbReference>
<evidence type="ECO:0000313" key="4">
    <source>
        <dbReference type="Proteomes" id="UP000663877"/>
    </source>
</evidence>
<evidence type="ECO:0000313" key="3">
    <source>
        <dbReference type="Proteomes" id="UP000663832"/>
    </source>
</evidence>
<sequence>MEKAVAIGEGVALTGCGLVLTLGSGDILGVLVGGTYLAGGISSAVHETKKTIEVEKINPESFLADLEPGVAIGALTSGIGAAGAASRVISKEMDDAIHGESDPSSATYIESAVEGAIDRADSHVSSNITKVIPTDIEKNSARIVTTATTAGAADASVQEINMPEKNQEEYDVDRTVKSAATGATVATGQEVIKEELYRANGEKVPEDVQNDVVSGYENLKKIPEGALERIQELNFQFEGVDIGNFHEKNLILECDNQLLVLRNELKTVIGQLKAAAALKTASSESMTVLGHQQVKLREKIKSVSQMRKATIAMLVPEPPSYFFMNEDNAHLLAGIKKGQVAFDIKTPGVEGRGLRRAVFDFDPKAPKGTELKFVGYTDDHDYSKVPNFGEGDYDSIRDSYKTASTLNSNFTDNQVIQNQ</sequence>
<evidence type="ECO:0000313" key="2">
    <source>
        <dbReference type="EMBL" id="CAF1585344.1"/>
    </source>
</evidence>
<organism evidence="1 4">
    <name type="scientific">Adineta steineri</name>
    <dbReference type="NCBI Taxonomy" id="433720"/>
    <lineage>
        <taxon>Eukaryota</taxon>
        <taxon>Metazoa</taxon>
        <taxon>Spiralia</taxon>
        <taxon>Gnathifera</taxon>
        <taxon>Rotifera</taxon>
        <taxon>Eurotatoria</taxon>
        <taxon>Bdelloidea</taxon>
        <taxon>Adinetida</taxon>
        <taxon>Adinetidae</taxon>
        <taxon>Adineta</taxon>
    </lineage>
</organism>
<accession>A0A815CNR7</accession>
<dbReference type="AlphaFoldDB" id="A0A815CNR7"/>
<dbReference type="Proteomes" id="UP000663877">
    <property type="component" value="Unassembled WGS sequence"/>
</dbReference>
<keyword evidence="3" id="KW-1185">Reference proteome</keyword>
<reference evidence="1" key="1">
    <citation type="submission" date="2021-02" db="EMBL/GenBank/DDBJ databases">
        <authorList>
            <person name="Nowell W R."/>
        </authorList>
    </citation>
    <scope>NUCLEOTIDE SEQUENCE</scope>
</reference>
<dbReference type="OrthoDB" id="10007144at2759"/>
<dbReference type="Proteomes" id="UP000663832">
    <property type="component" value="Unassembled WGS sequence"/>
</dbReference>
<protein>
    <submittedName>
        <fullName evidence="1">Uncharacterized protein</fullName>
    </submittedName>
</protein>
<gene>
    <name evidence="1" type="ORF">BJG266_LOCUS31483</name>
    <name evidence="2" type="ORF">QVE165_LOCUS50560</name>
</gene>
<proteinExistence type="predicted"/>
<comment type="caution">
    <text evidence="1">The sequence shown here is derived from an EMBL/GenBank/DDBJ whole genome shotgun (WGS) entry which is preliminary data.</text>
</comment>
<dbReference type="EMBL" id="CAJNOI010000467">
    <property type="protein sequence ID" value="CAF1286205.1"/>
    <property type="molecule type" value="Genomic_DNA"/>
</dbReference>
<evidence type="ECO:0000313" key="1">
    <source>
        <dbReference type="EMBL" id="CAF1286205.1"/>
    </source>
</evidence>
<name>A0A815CNR7_9BILA</name>